<proteinExistence type="predicted"/>
<reference evidence="3" key="1">
    <citation type="submission" date="2014-04" db="EMBL/GenBank/DDBJ databases">
        <title>Evolutionary Origins and Diversification of the Mycorrhizal Mutualists.</title>
        <authorList>
            <consortium name="DOE Joint Genome Institute"/>
            <consortium name="Mycorrhizal Genomics Consortium"/>
            <person name="Kohler A."/>
            <person name="Kuo A."/>
            <person name="Nagy L.G."/>
            <person name="Floudas D."/>
            <person name="Copeland A."/>
            <person name="Barry K.W."/>
            <person name="Cichocki N."/>
            <person name="Veneault-Fourrey C."/>
            <person name="LaButti K."/>
            <person name="Lindquist E.A."/>
            <person name="Lipzen A."/>
            <person name="Lundell T."/>
            <person name="Morin E."/>
            <person name="Murat C."/>
            <person name="Riley R."/>
            <person name="Ohm R."/>
            <person name="Sun H."/>
            <person name="Tunlid A."/>
            <person name="Henrissat B."/>
            <person name="Grigoriev I.V."/>
            <person name="Hibbett D.S."/>
            <person name="Martin F."/>
        </authorList>
    </citation>
    <scope>NUCLEOTIDE SEQUENCE [LARGE SCALE GENOMIC DNA]</scope>
    <source>
        <strain evidence="3">FD-334 SS-4</strain>
    </source>
</reference>
<sequence length="423" mass="47852">MSAPTFSRFHAIITAKSIDGAGPPVISTLPEEVANPYEPWGIRFHEKKRRRDSNAEAGPSVVKKPVKRGSEDEGTPNKEPTKAYHGRDDLLKALREQFKQGPHVGFHGTYETHEATVTHKQAVQTVAHEIWKTTGYRFTVKDHPQFTNGHKTRFWCSQDDAHRSKSSRTARKLQGNCYKPRVTSAGEIMAKTRYPCRSRLLISSRDSNTHGIRSITVRMHHHIAHEPYVDANLPPEVVQRLWEGFGWIEPQDTTMTQASETAGETHAQPSVSDVGMEEDESSDGDRGGDNYGNGYEMTDNDIQEHGAPPQPYIVDNHNVMPPPHPVNVEYRARMLAHIKNLREFSDGLEYQLQFEDYRMLEMLEREGGSFLELVKDCLQKEGRMEPVSNPPQPPDHSNAAIESMDPTHSYDENPGINPRALDY</sequence>
<evidence type="ECO:0000256" key="1">
    <source>
        <dbReference type="SAM" id="MobiDB-lite"/>
    </source>
</evidence>
<protein>
    <submittedName>
        <fullName evidence="2">Uncharacterized protein</fullName>
    </submittedName>
</protein>
<feature type="region of interest" description="Disordered" evidence="1">
    <location>
        <begin position="45"/>
        <end position="85"/>
    </location>
</feature>
<feature type="region of interest" description="Disordered" evidence="1">
    <location>
        <begin position="257"/>
        <end position="307"/>
    </location>
</feature>
<organism evidence="2 3">
    <name type="scientific">Hypholoma sublateritium (strain FD-334 SS-4)</name>
    <dbReference type="NCBI Taxonomy" id="945553"/>
    <lineage>
        <taxon>Eukaryota</taxon>
        <taxon>Fungi</taxon>
        <taxon>Dikarya</taxon>
        <taxon>Basidiomycota</taxon>
        <taxon>Agaricomycotina</taxon>
        <taxon>Agaricomycetes</taxon>
        <taxon>Agaricomycetidae</taxon>
        <taxon>Agaricales</taxon>
        <taxon>Agaricineae</taxon>
        <taxon>Strophariaceae</taxon>
        <taxon>Hypholoma</taxon>
    </lineage>
</organism>
<keyword evidence="3" id="KW-1185">Reference proteome</keyword>
<dbReference type="AlphaFoldDB" id="A0A0D2MM73"/>
<dbReference type="Proteomes" id="UP000054270">
    <property type="component" value="Unassembled WGS sequence"/>
</dbReference>
<gene>
    <name evidence="2" type="ORF">HYPSUDRAFT_434382</name>
</gene>
<dbReference type="EMBL" id="KN817533">
    <property type="protein sequence ID" value="KJA25043.1"/>
    <property type="molecule type" value="Genomic_DNA"/>
</dbReference>
<dbReference type="STRING" id="945553.A0A0D2MM73"/>
<dbReference type="OMA" id="YDSSHEM"/>
<feature type="region of interest" description="Disordered" evidence="1">
    <location>
        <begin position="383"/>
        <end position="423"/>
    </location>
</feature>
<feature type="compositionally biased region" description="Basic and acidic residues" evidence="1">
    <location>
        <begin position="68"/>
        <end position="85"/>
    </location>
</feature>
<name>A0A0D2MM73_HYPSF</name>
<accession>A0A0D2MM73</accession>
<dbReference type="OrthoDB" id="3205748at2759"/>
<evidence type="ECO:0000313" key="2">
    <source>
        <dbReference type="EMBL" id="KJA25043.1"/>
    </source>
</evidence>
<evidence type="ECO:0000313" key="3">
    <source>
        <dbReference type="Proteomes" id="UP000054270"/>
    </source>
</evidence>